<feature type="region of interest" description="Disordered" evidence="5">
    <location>
        <begin position="300"/>
        <end position="320"/>
    </location>
</feature>
<dbReference type="PRINTS" id="PR00039">
    <property type="entry name" value="HTHLYSR"/>
</dbReference>
<evidence type="ECO:0000256" key="1">
    <source>
        <dbReference type="ARBA" id="ARBA00009437"/>
    </source>
</evidence>
<gene>
    <name evidence="7" type="ORF">AACH11_13910</name>
</gene>
<dbReference type="InterPro" id="IPR036390">
    <property type="entry name" value="WH_DNA-bd_sf"/>
</dbReference>
<dbReference type="CDD" id="cd08432">
    <property type="entry name" value="PBP2_GcdR_TrpI_HvrB_AmpR_like"/>
    <property type="match status" value="1"/>
</dbReference>
<evidence type="ECO:0000256" key="3">
    <source>
        <dbReference type="ARBA" id="ARBA00023125"/>
    </source>
</evidence>
<keyword evidence="3" id="KW-0238">DNA-binding</keyword>
<feature type="domain" description="HTH lysR-type" evidence="6">
    <location>
        <begin position="5"/>
        <end position="62"/>
    </location>
</feature>
<dbReference type="InterPro" id="IPR005119">
    <property type="entry name" value="LysR_subst-bd"/>
</dbReference>
<keyword evidence="8" id="KW-1185">Reference proteome</keyword>
<dbReference type="InterPro" id="IPR058163">
    <property type="entry name" value="LysR-type_TF_proteobact-type"/>
</dbReference>
<comment type="caution">
    <text evidence="7">The sequence shown here is derived from an EMBL/GenBank/DDBJ whole genome shotgun (WGS) entry which is preliminary data.</text>
</comment>
<protein>
    <submittedName>
        <fullName evidence="7">LysR substrate-binding domain-containing protein</fullName>
    </submittedName>
</protein>
<dbReference type="Gene3D" id="1.10.10.10">
    <property type="entry name" value="Winged helix-like DNA-binding domain superfamily/Winged helix DNA-binding domain"/>
    <property type="match status" value="1"/>
</dbReference>
<name>A0ABU9BDH3_9BURK</name>
<dbReference type="PANTHER" id="PTHR30537:SF5">
    <property type="entry name" value="HTH-TYPE TRANSCRIPTIONAL ACTIVATOR TTDR-RELATED"/>
    <property type="match status" value="1"/>
</dbReference>
<dbReference type="Pfam" id="PF00126">
    <property type="entry name" value="HTH_1"/>
    <property type="match status" value="1"/>
</dbReference>
<evidence type="ECO:0000313" key="8">
    <source>
        <dbReference type="Proteomes" id="UP001368500"/>
    </source>
</evidence>
<dbReference type="InterPro" id="IPR036388">
    <property type="entry name" value="WH-like_DNA-bd_sf"/>
</dbReference>
<dbReference type="Pfam" id="PF03466">
    <property type="entry name" value="LysR_substrate"/>
    <property type="match status" value="1"/>
</dbReference>
<reference evidence="7 8" key="1">
    <citation type="submission" date="2024-04" db="EMBL/GenBank/DDBJ databases">
        <title>Novel species of the genus Ideonella isolated from streams.</title>
        <authorList>
            <person name="Lu H."/>
        </authorList>
    </citation>
    <scope>NUCLEOTIDE SEQUENCE [LARGE SCALE GENOMIC DNA]</scope>
    <source>
        <strain evidence="7 8">BYS139W</strain>
    </source>
</reference>
<dbReference type="EMBL" id="JBBUTF010000012">
    <property type="protein sequence ID" value="MEK8027060.1"/>
    <property type="molecule type" value="Genomic_DNA"/>
</dbReference>
<proteinExistence type="inferred from homology"/>
<dbReference type="SUPFAM" id="SSF46785">
    <property type="entry name" value="Winged helix' DNA-binding domain"/>
    <property type="match status" value="1"/>
</dbReference>
<evidence type="ECO:0000313" key="7">
    <source>
        <dbReference type="EMBL" id="MEK8027060.1"/>
    </source>
</evidence>
<comment type="similarity">
    <text evidence="1">Belongs to the LysR transcriptional regulatory family.</text>
</comment>
<sequence>MSQLPPLNTLLAFEAVARRRSFALAAAELHLTASAVSHQIARLEEFLRVKLFERGTQGVRLTSAGESYLQRVAGALGAIGAATDDLRQGVRNSLYVHASPSFASLWLMPRLADFAQACPGISLFLSASPTHSDFAQGQVDIDIRYGGATSAQDLTIEPLFDEPILPLASPAFIERHRLREPSELLQTPLIQSTVSLVQWSDWLPAHGVTPLPDRYALRFDRAQLALDAAIQGLGVALESAVIAGPHLEGGRLAPVFDPAQAVVIRPHQLVYPQRLARRPEVAAFAAWLLDRARATTGIVPLSDDPDRLGAPENTTGLSAA</sequence>
<evidence type="ECO:0000256" key="5">
    <source>
        <dbReference type="SAM" id="MobiDB-lite"/>
    </source>
</evidence>
<dbReference type="PANTHER" id="PTHR30537">
    <property type="entry name" value="HTH-TYPE TRANSCRIPTIONAL REGULATOR"/>
    <property type="match status" value="1"/>
</dbReference>
<evidence type="ECO:0000256" key="2">
    <source>
        <dbReference type="ARBA" id="ARBA00023015"/>
    </source>
</evidence>
<dbReference type="SUPFAM" id="SSF53850">
    <property type="entry name" value="Periplasmic binding protein-like II"/>
    <property type="match status" value="1"/>
</dbReference>
<dbReference type="RefSeq" id="WP_341374839.1">
    <property type="nucleotide sequence ID" value="NZ_JBBUTF010000012.1"/>
</dbReference>
<dbReference type="PROSITE" id="PS50931">
    <property type="entry name" value="HTH_LYSR"/>
    <property type="match status" value="1"/>
</dbReference>
<organism evidence="7 8">
    <name type="scientific">Pseudaquabacterium rugosum</name>
    <dbReference type="NCBI Taxonomy" id="2984194"/>
    <lineage>
        <taxon>Bacteria</taxon>
        <taxon>Pseudomonadati</taxon>
        <taxon>Pseudomonadota</taxon>
        <taxon>Betaproteobacteria</taxon>
        <taxon>Burkholderiales</taxon>
        <taxon>Sphaerotilaceae</taxon>
        <taxon>Pseudaquabacterium</taxon>
    </lineage>
</organism>
<dbReference type="InterPro" id="IPR000847">
    <property type="entry name" value="LysR_HTH_N"/>
</dbReference>
<accession>A0ABU9BDH3</accession>
<evidence type="ECO:0000256" key="4">
    <source>
        <dbReference type="ARBA" id="ARBA00023163"/>
    </source>
</evidence>
<keyword evidence="2" id="KW-0805">Transcription regulation</keyword>
<dbReference type="Proteomes" id="UP001368500">
    <property type="component" value="Unassembled WGS sequence"/>
</dbReference>
<keyword evidence="4" id="KW-0804">Transcription</keyword>
<dbReference type="Gene3D" id="3.40.190.10">
    <property type="entry name" value="Periplasmic binding protein-like II"/>
    <property type="match status" value="2"/>
</dbReference>
<evidence type="ECO:0000259" key="6">
    <source>
        <dbReference type="PROSITE" id="PS50931"/>
    </source>
</evidence>